<dbReference type="PROSITE" id="PS50005">
    <property type="entry name" value="TPR"/>
    <property type="match status" value="1"/>
</dbReference>
<name>A0A1N6UQ54_9FLAO</name>
<dbReference type="AlphaFoldDB" id="A0A1N6UQ54"/>
<keyword evidence="3" id="KW-1185">Reference proteome</keyword>
<dbReference type="SUPFAM" id="SSF48452">
    <property type="entry name" value="TPR-like"/>
    <property type="match status" value="2"/>
</dbReference>
<dbReference type="InterPro" id="IPR019734">
    <property type="entry name" value="TPR_rpt"/>
</dbReference>
<gene>
    <name evidence="2" type="ORF">SAMN05421797_102422</name>
</gene>
<feature type="repeat" description="TPR" evidence="1">
    <location>
        <begin position="153"/>
        <end position="186"/>
    </location>
</feature>
<dbReference type="STRING" id="228959.SAMN05421797_102422"/>
<sequence length="515" mass="59170">MAVIYELKERRLIPNWRDFKRTLQLGELVQSNISSIPLKLTIDRTTQDWQFQKNMGTAADLVNSAYISGHNNELVEEAISYIKANSQKSSSSLNDLVKLIETVSFDKQVITNNSLLEIDVETISEFQTFINNTTFHKVINKTKNKAKAELKNPITWVELARLYSMRGQEKKAENAILTALYLAPNNRFVLRSATRFFIHFNEYEKAIFFLRKSENIKKDPWLISAHIATSSIMGRFSPFIKAGKSLASSGDFSNFELTELTSSLGTLEFKDGSYKKAKQFFEKSLLAPNDNSLAQLEWVSNDDKRFKFNPLNFENVINPFEARAMEFLSRGNWELAFNNTIKWFLDMPFSKRPIILGSYIASSLLKDKHAAQILCQVGLQANPEDPTLLNNMVYSIATSNDLTMLDRYVSKMMEVDINSLPIERQITYNATFGLAAIKKTEIDLGISLYNRAIDLATKNKKEYLKKIAIINFTNALIDIKHPDRFKYFDIVKNIKVKEDEKELSQFKKDLEKRIN</sequence>
<dbReference type="Gene3D" id="1.25.40.10">
    <property type="entry name" value="Tetratricopeptide repeat domain"/>
    <property type="match status" value="1"/>
</dbReference>
<dbReference type="InterPro" id="IPR011990">
    <property type="entry name" value="TPR-like_helical_dom_sf"/>
</dbReference>
<dbReference type="Proteomes" id="UP000186953">
    <property type="component" value="Unassembled WGS sequence"/>
</dbReference>
<evidence type="ECO:0000256" key="1">
    <source>
        <dbReference type="PROSITE-ProRule" id="PRU00339"/>
    </source>
</evidence>
<dbReference type="OrthoDB" id="8416895at2"/>
<evidence type="ECO:0000313" key="2">
    <source>
        <dbReference type="EMBL" id="SIQ67632.1"/>
    </source>
</evidence>
<proteinExistence type="predicted"/>
<reference evidence="3" key="1">
    <citation type="submission" date="2017-01" db="EMBL/GenBank/DDBJ databases">
        <authorList>
            <person name="Varghese N."/>
            <person name="Submissions S."/>
        </authorList>
    </citation>
    <scope>NUCLEOTIDE SEQUENCE [LARGE SCALE GENOMIC DNA]</scope>
    <source>
        <strain evidence="3">DSM 15366</strain>
    </source>
</reference>
<dbReference type="SMART" id="SM00028">
    <property type="entry name" value="TPR"/>
    <property type="match status" value="3"/>
</dbReference>
<evidence type="ECO:0000313" key="3">
    <source>
        <dbReference type="Proteomes" id="UP000186953"/>
    </source>
</evidence>
<keyword evidence="1" id="KW-0802">TPR repeat</keyword>
<dbReference type="RefSeq" id="WP_076548368.1">
    <property type="nucleotide sequence ID" value="NZ_FTMA01000002.1"/>
</dbReference>
<accession>A0A1N6UQ54</accession>
<dbReference type="EMBL" id="FTMA01000002">
    <property type="protein sequence ID" value="SIQ67632.1"/>
    <property type="molecule type" value="Genomic_DNA"/>
</dbReference>
<protein>
    <submittedName>
        <fullName evidence="2">Tetratricopeptide repeat-containing protein</fullName>
    </submittedName>
</protein>
<organism evidence="2 3">
    <name type="scientific">Maribacter ulvicola</name>
    <dbReference type="NCBI Taxonomy" id="228959"/>
    <lineage>
        <taxon>Bacteria</taxon>
        <taxon>Pseudomonadati</taxon>
        <taxon>Bacteroidota</taxon>
        <taxon>Flavobacteriia</taxon>
        <taxon>Flavobacteriales</taxon>
        <taxon>Flavobacteriaceae</taxon>
        <taxon>Maribacter</taxon>
    </lineage>
</organism>